<keyword evidence="2" id="KW-1133">Transmembrane helix</keyword>
<feature type="region of interest" description="Disordered" evidence="1">
    <location>
        <begin position="59"/>
        <end position="87"/>
    </location>
</feature>
<feature type="compositionally biased region" description="Low complexity" evidence="1">
    <location>
        <begin position="64"/>
        <end position="73"/>
    </location>
</feature>
<keyword evidence="2" id="KW-0472">Membrane</keyword>
<sequence length="466" mass="49762">MKVSSPSLAQGRVIARLVASTMLACALAACGGREQQQEERAKRARQMRDVSRMLDAMEADKPARMPTAPSAAPAMPPAGETPPDNDASHSLLATLAIGVAGGLAMPALVMFAWRRRKRRAMPVCEPPSIAVCFAEPPADAQPPAPVQPTWIYRSSSFETMGVPMKPEPVDLLVPAMNARVPALAQSLRSRLAEVEKLSGPSRLFAMRDLLSEVAGHPDADAPAVVDARIDAQLAWATWVRGDAAATRLAEAERLCERLGASGPGADARALRRKGEICLRRAQLVKASIALPELDRAQALFDAAHARAADAETALLVARTALQRARLLPPDEAADACAHALMHAFLAEQDAACRIDALACRLDIQLVYETLSDHAGQDGVAASLGRSLEASGPLAPAARVALAEAHLRDGAPAKAAALCESIWRDGDADDRVLALWRNACRHWTGTEEHDERLMKSLRRLAIARSTL</sequence>
<feature type="transmembrane region" description="Helical" evidence="2">
    <location>
        <begin position="91"/>
        <end position="113"/>
    </location>
</feature>
<evidence type="ECO:0000313" key="4">
    <source>
        <dbReference type="Proteomes" id="UP000518878"/>
    </source>
</evidence>
<dbReference type="AlphaFoldDB" id="A0A7X5QRP4"/>
<accession>A0A7X5QRP4</accession>
<dbReference type="PROSITE" id="PS51257">
    <property type="entry name" value="PROKAR_LIPOPROTEIN"/>
    <property type="match status" value="1"/>
</dbReference>
<gene>
    <name evidence="3" type="ORF">HBF32_01715</name>
</gene>
<organism evidence="3 4">
    <name type="scientific">Luteibacter yeojuensis</name>
    <dbReference type="NCBI Taxonomy" id="345309"/>
    <lineage>
        <taxon>Bacteria</taxon>
        <taxon>Pseudomonadati</taxon>
        <taxon>Pseudomonadota</taxon>
        <taxon>Gammaproteobacteria</taxon>
        <taxon>Lysobacterales</taxon>
        <taxon>Rhodanobacteraceae</taxon>
        <taxon>Luteibacter</taxon>
    </lineage>
</organism>
<keyword evidence="4" id="KW-1185">Reference proteome</keyword>
<proteinExistence type="predicted"/>
<evidence type="ECO:0000313" key="3">
    <source>
        <dbReference type="EMBL" id="NID14183.1"/>
    </source>
</evidence>
<dbReference type="Proteomes" id="UP000518878">
    <property type="component" value="Unassembled WGS sequence"/>
</dbReference>
<keyword evidence="2" id="KW-0812">Transmembrane</keyword>
<reference evidence="3 4" key="1">
    <citation type="journal article" date="2006" name="Int. J. Syst. Evol. Microbiol.">
        <title>Dyella yeojuensis sp. nov., isolated from greenhouse soil in Korea.</title>
        <authorList>
            <person name="Kim B.Y."/>
            <person name="Weon H.Y."/>
            <person name="Lee K.H."/>
            <person name="Seok S.J."/>
            <person name="Kwon S.W."/>
            <person name="Go S.J."/>
            <person name="Stackebrandt E."/>
        </authorList>
    </citation>
    <scope>NUCLEOTIDE SEQUENCE [LARGE SCALE GENOMIC DNA]</scope>
    <source>
        <strain evidence="3 4">DSM 17673</strain>
    </source>
</reference>
<dbReference type="EMBL" id="JAAQTL010000001">
    <property type="protein sequence ID" value="NID14183.1"/>
    <property type="molecule type" value="Genomic_DNA"/>
</dbReference>
<comment type="caution">
    <text evidence="3">The sequence shown here is derived from an EMBL/GenBank/DDBJ whole genome shotgun (WGS) entry which is preliminary data.</text>
</comment>
<evidence type="ECO:0000256" key="1">
    <source>
        <dbReference type="SAM" id="MobiDB-lite"/>
    </source>
</evidence>
<evidence type="ECO:0000256" key="2">
    <source>
        <dbReference type="SAM" id="Phobius"/>
    </source>
</evidence>
<name>A0A7X5QRP4_9GAMM</name>
<dbReference type="RefSeq" id="WP_166697909.1">
    <property type="nucleotide sequence ID" value="NZ_JAAQTL010000001.1"/>
</dbReference>
<protein>
    <submittedName>
        <fullName evidence="3">Uncharacterized protein</fullName>
    </submittedName>
</protein>